<protein>
    <submittedName>
        <fullName evidence="2">Uncharacterized protein</fullName>
    </submittedName>
</protein>
<reference evidence="2 3" key="1">
    <citation type="submission" date="2019-12" db="EMBL/GenBank/DDBJ databases">
        <title>Chitinophaga sp. strain ysch24 (GDMCC 1.1355), whole genome shotgun sequence.</title>
        <authorList>
            <person name="Zhang X."/>
        </authorList>
    </citation>
    <scope>NUCLEOTIDE SEQUENCE [LARGE SCALE GENOMIC DNA]</scope>
    <source>
        <strain evidence="3">ysch24</strain>
    </source>
</reference>
<sequence length="173" mass="18769">MERKILLRLLTLLSAILFFVHTATAQTPAITYPRITGYVAILHPIVTFGNGGAHVNFNGAYTAGLPTGINIWKSPTIGFSMEIVPFIRAADGTSKMNNLLIHPGLLLGLGKGFTLINRAAFETNGRYGITTVINKVIVKKKDHSYFISMPIPARFGNDHPSTIGIGLQFGISF</sequence>
<comment type="caution">
    <text evidence="2">The sequence shown here is derived from an EMBL/GenBank/DDBJ whole genome shotgun (WGS) entry which is preliminary data.</text>
</comment>
<organism evidence="2 3">
    <name type="scientific">Chitinophaga tropicalis</name>
    <dbReference type="NCBI Taxonomy" id="2683588"/>
    <lineage>
        <taxon>Bacteria</taxon>
        <taxon>Pseudomonadati</taxon>
        <taxon>Bacteroidota</taxon>
        <taxon>Chitinophagia</taxon>
        <taxon>Chitinophagales</taxon>
        <taxon>Chitinophagaceae</taxon>
        <taxon>Chitinophaga</taxon>
    </lineage>
</organism>
<evidence type="ECO:0000313" key="2">
    <source>
        <dbReference type="EMBL" id="MVT08565.1"/>
    </source>
</evidence>
<dbReference type="Proteomes" id="UP000461730">
    <property type="component" value="Unassembled WGS sequence"/>
</dbReference>
<keyword evidence="1" id="KW-0732">Signal</keyword>
<proteinExistence type="predicted"/>
<accession>A0A7K1U3I7</accession>
<gene>
    <name evidence="2" type="ORF">GO493_09865</name>
</gene>
<dbReference type="RefSeq" id="WP_157305984.1">
    <property type="nucleotide sequence ID" value="NZ_WRXN01000003.1"/>
</dbReference>
<feature type="chain" id="PRO_5029503331" evidence="1">
    <location>
        <begin position="26"/>
        <end position="173"/>
    </location>
</feature>
<dbReference type="EMBL" id="WRXN01000003">
    <property type="protein sequence ID" value="MVT08565.1"/>
    <property type="molecule type" value="Genomic_DNA"/>
</dbReference>
<evidence type="ECO:0000313" key="3">
    <source>
        <dbReference type="Proteomes" id="UP000461730"/>
    </source>
</evidence>
<keyword evidence="3" id="KW-1185">Reference proteome</keyword>
<evidence type="ECO:0000256" key="1">
    <source>
        <dbReference type="SAM" id="SignalP"/>
    </source>
</evidence>
<name>A0A7K1U3I7_9BACT</name>
<dbReference type="AlphaFoldDB" id="A0A7K1U3I7"/>
<feature type="signal peptide" evidence="1">
    <location>
        <begin position="1"/>
        <end position="25"/>
    </location>
</feature>